<accession>A0A1W1VED0</accession>
<organism evidence="4 5">
    <name type="scientific">Hymenobacter roseosalivarius DSM 11622</name>
    <dbReference type="NCBI Taxonomy" id="645990"/>
    <lineage>
        <taxon>Bacteria</taxon>
        <taxon>Pseudomonadati</taxon>
        <taxon>Bacteroidota</taxon>
        <taxon>Cytophagia</taxon>
        <taxon>Cytophagales</taxon>
        <taxon>Hymenobacteraceae</taxon>
        <taxon>Hymenobacter</taxon>
    </lineage>
</organism>
<evidence type="ECO:0000259" key="3">
    <source>
        <dbReference type="Pfam" id="PF00171"/>
    </source>
</evidence>
<gene>
    <name evidence="4" type="ORF">SAMN00120144_2464</name>
</gene>
<dbReference type="SUPFAM" id="SSF53720">
    <property type="entry name" value="ALDH-like"/>
    <property type="match status" value="1"/>
</dbReference>
<dbReference type="GO" id="GO:0009898">
    <property type="term" value="C:cytoplasmic side of plasma membrane"/>
    <property type="evidence" value="ECO:0007669"/>
    <property type="project" value="TreeGrafter"/>
</dbReference>
<evidence type="ECO:0000313" key="5">
    <source>
        <dbReference type="Proteomes" id="UP000192266"/>
    </source>
</evidence>
<dbReference type="PANTHER" id="PTHR42862:SF1">
    <property type="entry name" value="DELTA-1-PYRROLINE-5-CARBOXYLATE DEHYDROGENASE 2, ISOFORM A-RELATED"/>
    <property type="match status" value="1"/>
</dbReference>
<name>A0A1W1VED0_9BACT</name>
<dbReference type="GO" id="GO:0010133">
    <property type="term" value="P:L-proline catabolic process to L-glutamate"/>
    <property type="evidence" value="ECO:0007669"/>
    <property type="project" value="TreeGrafter"/>
</dbReference>
<dbReference type="Pfam" id="PF00171">
    <property type="entry name" value="Aldedh"/>
    <property type="match status" value="1"/>
</dbReference>
<evidence type="ECO:0000256" key="2">
    <source>
        <dbReference type="ARBA" id="ARBA00023027"/>
    </source>
</evidence>
<dbReference type="InterPro" id="IPR011975">
    <property type="entry name" value="PaaN_2"/>
</dbReference>
<dbReference type="InterPro" id="IPR016163">
    <property type="entry name" value="Ald_DH_C"/>
</dbReference>
<dbReference type="AlphaFoldDB" id="A0A1W1VED0"/>
<protein>
    <submittedName>
        <fullName evidence="4">Phenylacetic acid degradation protein paaN</fullName>
    </submittedName>
</protein>
<reference evidence="4 5" key="1">
    <citation type="submission" date="2017-04" db="EMBL/GenBank/DDBJ databases">
        <authorList>
            <person name="Afonso C.L."/>
            <person name="Miller P.J."/>
            <person name="Scott M.A."/>
            <person name="Spackman E."/>
            <person name="Goraichik I."/>
            <person name="Dimitrov K.M."/>
            <person name="Suarez D.L."/>
            <person name="Swayne D.E."/>
        </authorList>
    </citation>
    <scope>NUCLEOTIDE SEQUENCE [LARGE SCALE GENOMIC DNA]</scope>
    <source>
        <strain evidence="4 5">DSM 11622</strain>
    </source>
</reference>
<keyword evidence="5" id="KW-1185">Reference proteome</keyword>
<dbReference type="Gene3D" id="3.40.309.10">
    <property type="entry name" value="Aldehyde Dehydrogenase, Chain A, domain 2"/>
    <property type="match status" value="1"/>
</dbReference>
<dbReference type="PANTHER" id="PTHR42862">
    <property type="entry name" value="DELTA-1-PYRROLINE-5-CARBOXYLATE DEHYDROGENASE 1, ISOFORM A-RELATED"/>
    <property type="match status" value="1"/>
</dbReference>
<dbReference type="GO" id="GO:0003842">
    <property type="term" value="F:L-glutamate gamma-semialdehyde dehydrogenase activity"/>
    <property type="evidence" value="ECO:0007669"/>
    <property type="project" value="TreeGrafter"/>
</dbReference>
<dbReference type="EMBL" id="FWWW01000057">
    <property type="protein sequence ID" value="SMB91797.1"/>
    <property type="molecule type" value="Genomic_DNA"/>
</dbReference>
<dbReference type="RefSeq" id="WP_084444663.1">
    <property type="nucleotide sequence ID" value="NZ_FWWW01000057.1"/>
</dbReference>
<sequence>MTETTQKHQSTLDTAIKALHGRTFFAHFPENPSPDIYGPDADRLGREAFEARRNQHYTELLQGEPEAWAGQEDSPYEQQPLGIKYPYFAPQILIERAEKAFGEWRKIKPAQRAALLTEALDGMKERFFEIAYATMHTTGQAYMMSFQASGPHAADRALEAIAAGYEEQTRFPEETTWEKPMGKYNITLQKTWRAVPKGVGLVIGCSTFPTWNTVPGMFASLVTGNPVIIKPHPKAVLPIAIVIAEVQKVLAAYGLDPNICQLAVDAEDRLITKDLCESPAVKLIDYTGGNQFGDYVEGLKGKTVFTEKTGVNSIILDSCDDLDKVAQNLAFSVSLYSGQMCTAPQNFFIPETGVTVNGEPVPYEDVVQKLAAAVTGLAQNPKAGPHVLGAIQSPATQARVEQLALNGGRSILAHGTVNNPTFQNARTCSPSIYEVQSSQVEQYSQELFGPIMLIIKTKDTQESIRLAAQLAREHGAISCGAYTTDQEIKEQIMDEMSLAGTPVSFNLTGGIYVNQNAGFSDFHVTGGNPAGNASFTNPEFVIKRFTWVGFREPAQATG</sequence>
<evidence type="ECO:0000256" key="1">
    <source>
        <dbReference type="ARBA" id="ARBA00023002"/>
    </source>
</evidence>
<keyword evidence="1" id="KW-0560">Oxidoreductase</keyword>
<keyword evidence="2" id="KW-0520">NAD</keyword>
<dbReference type="Gene3D" id="3.40.605.10">
    <property type="entry name" value="Aldehyde Dehydrogenase, Chain A, domain 1"/>
    <property type="match status" value="1"/>
</dbReference>
<dbReference type="InterPro" id="IPR016161">
    <property type="entry name" value="Ald_DH/histidinol_DH"/>
</dbReference>
<dbReference type="NCBIfam" id="TIGR02288">
    <property type="entry name" value="PaaN_2"/>
    <property type="match status" value="1"/>
</dbReference>
<feature type="domain" description="Aldehyde dehydrogenase" evidence="3">
    <location>
        <begin position="94"/>
        <end position="498"/>
    </location>
</feature>
<dbReference type="InterPro" id="IPR016162">
    <property type="entry name" value="Ald_DH_N"/>
</dbReference>
<dbReference type="OrthoDB" id="5288459at2"/>
<proteinExistence type="predicted"/>
<dbReference type="STRING" id="645990.SAMN00120144_2464"/>
<dbReference type="InterPro" id="IPR015590">
    <property type="entry name" value="Aldehyde_DH_dom"/>
</dbReference>
<dbReference type="InterPro" id="IPR050485">
    <property type="entry name" value="Proline_metab_enzyme"/>
</dbReference>
<dbReference type="Proteomes" id="UP000192266">
    <property type="component" value="Unassembled WGS sequence"/>
</dbReference>
<evidence type="ECO:0000313" key="4">
    <source>
        <dbReference type="EMBL" id="SMB91797.1"/>
    </source>
</evidence>